<gene>
    <name evidence="1" type="ORF">ACD_71C00004G0003</name>
</gene>
<dbReference type="AlphaFoldDB" id="K2A3X1"/>
<protein>
    <submittedName>
        <fullName evidence="1">Uncharacterized protein</fullName>
    </submittedName>
</protein>
<proteinExistence type="predicted"/>
<name>K2A3X1_9BACT</name>
<organism evidence="1">
    <name type="scientific">uncultured bacterium</name>
    <name type="common">gcode 4</name>
    <dbReference type="NCBI Taxonomy" id="1234023"/>
    <lineage>
        <taxon>Bacteria</taxon>
        <taxon>environmental samples</taxon>
    </lineage>
</organism>
<dbReference type="EMBL" id="AMFJ01028735">
    <property type="protein sequence ID" value="EKD44794.1"/>
    <property type="molecule type" value="Genomic_DNA"/>
</dbReference>
<evidence type="ECO:0000313" key="1">
    <source>
        <dbReference type="EMBL" id="EKD44794.1"/>
    </source>
</evidence>
<comment type="caution">
    <text evidence="1">The sequence shown here is derived from an EMBL/GenBank/DDBJ whole genome shotgun (WGS) entry which is preliminary data.</text>
</comment>
<sequence>MKLEKKIQLKNLEHDRNVVERLVEENLSGKLDKYLKKLDGEDVEGEVSFVLEENKIGRFNGTLNVSIDGKTFHYEREDFKKLDDLINHLFDHLKIDLGNK</sequence>
<accession>K2A3X1</accession>
<reference evidence="1" key="1">
    <citation type="journal article" date="2012" name="Science">
        <title>Fermentation, hydrogen, and sulfur metabolism in multiple uncultivated bacterial phyla.</title>
        <authorList>
            <person name="Wrighton K.C."/>
            <person name="Thomas B.C."/>
            <person name="Sharon I."/>
            <person name="Miller C.S."/>
            <person name="Castelle C.J."/>
            <person name="VerBerkmoes N.C."/>
            <person name="Wilkins M.J."/>
            <person name="Hettich R.L."/>
            <person name="Lipton M.S."/>
            <person name="Williams K.H."/>
            <person name="Long P.E."/>
            <person name="Banfield J.F."/>
        </authorList>
    </citation>
    <scope>NUCLEOTIDE SEQUENCE [LARGE SCALE GENOMIC DNA]</scope>
</reference>